<dbReference type="KEGG" id="epa:110247635"/>
<keyword evidence="15" id="KW-0464">Manganese</keyword>
<dbReference type="InterPro" id="IPR014387">
    <property type="entry name" value="CDP_diag_ino_3_P_euk"/>
</dbReference>
<dbReference type="GO" id="GO:0003881">
    <property type="term" value="F:CDP-diacylglycerol-inositol 3-phosphatidyltransferase activity"/>
    <property type="evidence" value="ECO:0007669"/>
    <property type="project" value="UniProtKB-UniRule"/>
</dbReference>
<dbReference type="Gene3D" id="1.20.120.1760">
    <property type="match status" value="1"/>
</dbReference>
<evidence type="ECO:0000313" key="22">
    <source>
        <dbReference type="Proteomes" id="UP000887567"/>
    </source>
</evidence>
<evidence type="ECO:0000256" key="2">
    <source>
        <dbReference type="ARBA" id="ARBA00001946"/>
    </source>
</evidence>
<evidence type="ECO:0000256" key="7">
    <source>
        <dbReference type="ARBA" id="ARBA00022679"/>
    </source>
</evidence>
<dbReference type="Pfam" id="PF01066">
    <property type="entry name" value="CDP-OH_P_transf"/>
    <property type="match status" value="1"/>
</dbReference>
<evidence type="ECO:0000256" key="13">
    <source>
        <dbReference type="ARBA" id="ARBA00023136"/>
    </source>
</evidence>
<dbReference type="GO" id="GO:0005794">
    <property type="term" value="C:Golgi apparatus"/>
    <property type="evidence" value="ECO:0007669"/>
    <property type="project" value="TreeGrafter"/>
</dbReference>
<feature type="transmembrane region" description="Helical" evidence="20">
    <location>
        <begin position="6"/>
        <end position="26"/>
    </location>
</feature>
<dbReference type="FunFam" id="1.20.120.1760:FF:000003">
    <property type="entry name" value="CDP-diacylglycerol--inositol 3-phosphatidyltransferase"/>
    <property type="match status" value="1"/>
</dbReference>
<evidence type="ECO:0000256" key="5">
    <source>
        <dbReference type="ARBA" id="ARBA00013212"/>
    </source>
</evidence>
<sequence>MGVFLFIPNLIGYGRIILAFMSFYYMPFDPTKAVVTYLVSGLLDAFDGHAARYFNQSTKFGALLDMLTDRCVTTALLMMLSVFYPSYLFLFQFLVCLDISSHWIHVQSSLMKGSSHKAIDLSGNYFLRIYYKKVVLFIFCAGNELFFCTLYLIHFTPGPTAMIAGRSFYLFTSMALITAPICFLKQTVSVIQLVAACYNVSLVDEEERAKVTN</sequence>
<proteinExistence type="inferred from homology"/>
<dbReference type="EnsemblMetazoa" id="XM_028661648.1">
    <property type="protein sequence ID" value="XP_028517449.1"/>
    <property type="gene ID" value="LOC110247635"/>
</dbReference>
<evidence type="ECO:0000256" key="18">
    <source>
        <dbReference type="PIRNR" id="PIRNR000848"/>
    </source>
</evidence>
<evidence type="ECO:0000256" key="19">
    <source>
        <dbReference type="RuleBase" id="RU003750"/>
    </source>
</evidence>
<evidence type="ECO:0000256" key="20">
    <source>
        <dbReference type="SAM" id="Phobius"/>
    </source>
</evidence>
<dbReference type="AlphaFoldDB" id="A0A913YQL9"/>
<feature type="transmembrane region" description="Helical" evidence="20">
    <location>
        <begin position="134"/>
        <end position="155"/>
    </location>
</feature>
<evidence type="ECO:0000256" key="9">
    <source>
        <dbReference type="ARBA" id="ARBA00022723"/>
    </source>
</evidence>
<evidence type="ECO:0000256" key="6">
    <source>
        <dbReference type="ARBA" id="ARBA00022516"/>
    </source>
</evidence>
<dbReference type="EC" id="2.7.8.11" evidence="5 18"/>
<keyword evidence="14 18" id="KW-0594">Phospholipid biosynthesis</keyword>
<feature type="transmembrane region" description="Helical" evidence="20">
    <location>
        <begin position="74"/>
        <end position="97"/>
    </location>
</feature>
<evidence type="ECO:0000256" key="4">
    <source>
        <dbReference type="ARBA" id="ARBA00010441"/>
    </source>
</evidence>
<dbReference type="GO" id="GO:0046872">
    <property type="term" value="F:metal ion binding"/>
    <property type="evidence" value="ECO:0007669"/>
    <property type="project" value="UniProtKB-KW"/>
</dbReference>
<keyword evidence="10" id="KW-0460">Magnesium</keyword>
<organism evidence="21 22">
    <name type="scientific">Exaiptasia diaphana</name>
    <name type="common">Tropical sea anemone</name>
    <name type="synonym">Aiptasia pulchella</name>
    <dbReference type="NCBI Taxonomy" id="2652724"/>
    <lineage>
        <taxon>Eukaryota</taxon>
        <taxon>Metazoa</taxon>
        <taxon>Cnidaria</taxon>
        <taxon>Anthozoa</taxon>
        <taxon>Hexacorallia</taxon>
        <taxon>Actiniaria</taxon>
        <taxon>Aiptasiidae</taxon>
        <taxon>Exaiptasia</taxon>
    </lineage>
</organism>
<keyword evidence="8 20" id="KW-0812">Transmembrane</keyword>
<dbReference type="OrthoDB" id="10251079at2759"/>
<keyword evidence="12 18" id="KW-0443">Lipid metabolism</keyword>
<evidence type="ECO:0000256" key="14">
    <source>
        <dbReference type="ARBA" id="ARBA00023209"/>
    </source>
</evidence>
<comment type="cofactor">
    <cofactor evidence="2">
        <name>Mg(2+)</name>
        <dbReference type="ChEBI" id="CHEBI:18420"/>
    </cofactor>
</comment>
<dbReference type="InterPro" id="IPR000462">
    <property type="entry name" value="CDP-OH_P_trans"/>
</dbReference>
<evidence type="ECO:0000256" key="1">
    <source>
        <dbReference type="ARBA" id="ARBA00001936"/>
    </source>
</evidence>
<comment type="cofactor">
    <cofactor evidence="1">
        <name>Mn(2+)</name>
        <dbReference type="ChEBI" id="CHEBI:29035"/>
    </cofactor>
</comment>
<keyword evidence="16 18" id="KW-1208">Phospholipid metabolism</keyword>
<dbReference type="GeneID" id="110247635"/>
<dbReference type="GO" id="GO:0016020">
    <property type="term" value="C:membrane"/>
    <property type="evidence" value="ECO:0007669"/>
    <property type="project" value="UniProtKB-SubCell"/>
</dbReference>
<keyword evidence="7 18" id="KW-0808">Transferase</keyword>
<comment type="subcellular location">
    <subcellularLocation>
        <location evidence="3">Membrane</location>
        <topology evidence="3">Multi-pass membrane protein</topology>
    </subcellularLocation>
</comment>
<keyword evidence="13 18" id="KW-0472">Membrane</keyword>
<comment type="similarity">
    <text evidence="4 18 19">Belongs to the CDP-alcohol phosphatidyltransferase class-I family.</text>
</comment>
<keyword evidence="11 20" id="KW-1133">Transmembrane helix</keyword>
<dbReference type="InterPro" id="IPR043130">
    <property type="entry name" value="CDP-OH_PTrfase_TM_dom"/>
</dbReference>
<evidence type="ECO:0000256" key="3">
    <source>
        <dbReference type="ARBA" id="ARBA00004141"/>
    </source>
</evidence>
<keyword evidence="9" id="KW-0479">Metal-binding</keyword>
<reference evidence="21" key="1">
    <citation type="submission" date="2022-11" db="UniProtKB">
        <authorList>
            <consortium name="EnsemblMetazoa"/>
        </authorList>
    </citation>
    <scope>IDENTIFICATION</scope>
</reference>
<keyword evidence="6 18" id="KW-0444">Lipid biosynthesis</keyword>
<dbReference type="RefSeq" id="XP_028517449.1">
    <property type="nucleotide sequence ID" value="XM_028661648.1"/>
</dbReference>
<feature type="transmembrane region" description="Helical" evidence="20">
    <location>
        <begin position="167"/>
        <end position="184"/>
    </location>
</feature>
<evidence type="ECO:0000256" key="16">
    <source>
        <dbReference type="ARBA" id="ARBA00023264"/>
    </source>
</evidence>
<evidence type="ECO:0000256" key="10">
    <source>
        <dbReference type="ARBA" id="ARBA00022842"/>
    </source>
</evidence>
<dbReference type="Proteomes" id="UP000887567">
    <property type="component" value="Unplaced"/>
</dbReference>
<accession>A0A913YQL9</accession>
<evidence type="ECO:0000256" key="8">
    <source>
        <dbReference type="ARBA" id="ARBA00022692"/>
    </source>
</evidence>
<keyword evidence="22" id="KW-1185">Reference proteome</keyword>
<dbReference type="GO" id="GO:0006661">
    <property type="term" value="P:phosphatidylinositol biosynthetic process"/>
    <property type="evidence" value="ECO:0007669"/>
    <property type="project" value="TreeGrafter"/>
</dbReference>
<dbReference type="OMA" id="AQTYSEN"/>
<evidence type="ECO:0000256" key="15">
    <source>
        <dbReference type="ARBA" id="ARBA00023211"/>
    </source>
</evidence>
<dbReference type="InterPro" id="IPR048254">
    <property type="entry name" value="CDP_ALCOHOL_P_TRANSF_CS"/>
</dbReference>
<evidence type="ECO:0000256" key="12">
    <source>
        <dbReference type="ARBA" id="ARBA00023098"/>
    </source>
</evidence>
<comment type="catalytic activity">
    <reaction evidence="18">
        <text>a CDP-1,2-diacyl-sn-glycerol + myo-inositol = a 1,2-diacyl-sn-glycero-3-phospho-(1D-myo-inositol) + CMP + H(+)</text>
        <dbReference type="Rhea" id="RHEA:11580"/>
        <dbReference type="ChEBI" id="CHEBI:15378"/>
        <dbReference type="ChEBI" id="CHEBI:17268"/>
        <dbReference type="ChEBI" id="CHEBI:57880"/>
        <dbReference type="ChEBI" id="CHEBI:58332"/>
        <dbReference type="ChEBI" id="CHEBI:60377"/>
        <dbReference type="EC" id="2.7.8.11"/>
    </reaction>
</comment>
<dbReference type="PIRSF" id="PIRSF000848">
    <property type="entry name" value="CDP_diag_ino_3_P"/>
    <property type="match status" value="1"/>
</dbReference>
<dbReference type="PANTHER" id="PTHR15362">
    <property type="entry name" value="PHOSPHATIDYLINOSITOL SYNTHASE"/>
    <property type="match status" value="1"/>
</dbReference>
<protein>
    <recommendedName>
        <fullName evidence="17 18">CDP-diacylglycerol--inositol 3-phosphatidyltransferase</fullName>
        <ecNumber evidence="5 18">2.7.8.11</ecNumber>
    </recommendedName>
</protein>
<dbReference type="PANTHER" id="PTHR15362:SF4">
    <property type="entry name" value="CDP-DIACYLGLYCEROL--INOSITOL 3-PHOSPHATIDYLTRANSFERASE"/>
    <property type="match status" value="1"/>
</dbReference>
<evidence type="ECO:0000256" key="17">
    <source>
        <dbReference type="ARBA" id="ARBA00070582"/>
    </source>
</evidence>
<evidence type="ECO:0000256" key="11">
    <source>
        <dbReference type="ARBA" id="ARBA00022989"/>
    </source>
</evidence>
<evidence type="ECO:0000313" key="21">
    <source>
        <dbReference type="EnsemblMetazoa" id="XP_028517449.1"/>
    </source>
</evidence>
<name>A0A913YQL9_EXADI</name>
<dbReference type="PROSITE" id="PS00379">
    <property type="entry name" value="CDP_ALCOHOL_P_TRANSF"/>
    <property type="match status" value="1"/>
</dbReference>